<keyword evidence="4" id="KW-1185">Reference proteome</keyword>
<evidence type="ECO:0000313" key="3">
    <source>
        <dbReference type="EMBL" id="TKA33680.1"/>
    </source>
</evidence>
<feature type="compositionally biased region" description="Polar residues" evidence="1">
    <location>
        <begin position="199"/>
        <end position="227"/>
    </location>
</feature>
<dbReference type="GO" id="GO:0070761">
    <property type="term" value="C:pre-snoRNP complex"/>
    <property type="evidence" value="ECO:0007669"/>
    <property type="project" value="TreeGrafter"/>
</dbReference>
<dbReference type="InterPro" id="IPR051639">
    <property type="entry name" value="BCD1"/>
</dbReference>
<dbReference type="Pfam" id="PF25790">
    <property type="entry name" value="BCD1"/>
    <property type="match status" value="2"/>
</dbReference>
<feature type="compositionally biased region" description="Acidic residues" evidence="1">
    <location>
        <begin position="379"/>
        <end position="391"/>
    </location>
</feature>
<dbReference type="GO" id="GO:0000492">
    <property type="term" value="P:box C/D snoRNP assembly"/>
    <property type="evidence" value="ECO:0007669"/>
    <property type="project" value="TreeGrafter"/>
</dbReference>
<feature type="compositionally biased region" description="Basic and acidic residues" evidence="1">
    <location>
        <begin position="364"/>
        <end position="378"/>
    </location>
</feature>
<protein>
    <recommendedName>
        <fullName evidence="2">BCD1 alpha/beta domain-containing protein</fullName>
    </recommendedName>
</protein>
<feature type="domain" description="BCD1 alpha/beta" evidence="2">
    <location>
        <begin position="265"/>
        <end position="325"/>
    </location>
</feature>
<dbReference type="GO" id="GO:0048254">
    <property type="term" value="P:snoRNA localization"/>
    <property type="evidence" value="ECO:0007669"/>
    <property type="project" value="TreeGrafter"/>
</dbReference>
<gene>
    <name evidence="3" type="ORF">B0A50_00516</name>
</gene>
<name>A0A4U0UDS8_9PEZI</name>
<dbReference type="OrthoDB" id="272357at2759"/>
<feature type="region of interest" description="Disordered" evidence="1">
    <location>
        <begin position="364"/>
        <end position="404"/>
    </location>
</feature>
<feature type="domain" description="BCD1 alpha/beta" evidence="2">
    <location>
        <begin position="79"/>
        <end position="177"/>
    </location>
</feature>
<organism evidence="3 4">
    <name type="scientific">Salinomyces thailandicus</name>
    <dbReference type="NCBI Taxonomy" id="706561"/>
    <lineage>
        <taxon>Eukaryota</taxon>
        <taxon>Fungi</taxon>
        <taxon>Dikarya</taxon>
        <taxon>Ascomycota</taxon>
        <taxon>Pezizomycotina</taxon>
        <taxon>Dothideomycetes</taxon>
        <taxon>Dothideomycetidae</taxon>
        <taxon>Mycosphaerellales</taxon>
        <taxon>Teratosphaeriaceae</taxon>
        <taxon>Salinomyces</taxon>
    </lineage>
</organism>
<proteinExistence type="predicted"/>
<dbReference type="PANTHER" id="PTHR13483">
    <property type="entry name" value="BOX C_D SNORNA PROTEIN 1-RELATED"/>
    <property type="match status" value="1"/>
</dbReference>
<evidence type="ECO:0000259" key="2">
    <source>
        <dbReference type="Pfam" id="PF25790"/>
    </source>
</evidence>
<evidence type="ECO:0000313" key="4">
    <source>
        <dbReference type="Proteomes" id="UP000308549"/>
    </source>
</evidence>
<dbReference type="PANTHER" id="PTHR13483:SF11">
    <property type="entry name" value="ZINC FINGER HIT DOMAIN-CONTAINING PROTEIN 3"/>
    <property type="match status" value="1"/>
</dbReference>
<sequence length="404" mass="44196">MAANGSLSDLCSICGKRDPAAYQKKSQLATPTGLDRDFNYLRGVERSIDHASQDAEDRGIGGKSTGSRNVLRGWRNDSALQRYLAQHDITVEHAPKGMSRQKSNQTRPTKSNRIVWTVEWLLESGERSLQHDCAEDCTVATLYESHLAEARVAERKPRGSKRRKVEASGAEQTHHSLTTALPGKTSSGDAGNPADDIVSPSTQATETIAKVESSSTGDAEPPQTNTAIKPELSDTEHPTKTAAEDQTSSSDPPQAESSPKIPDPKPTTQKEDSQDTQNLNFYLLKPATTSPAKVLIPLNRTATLTTCLQNQTIQEYPTLVILTSPPATLPAGYILLEEYVKARREEERELKTLLSAAPGVGKAIKSETALRGERSKQEEEGEEDEKEEELDAQSILNMLKRDVR</sequence>
<accession>A0A4U0UDS8</accession>
<evidence type="ECO:0000256" key="1">
    <source>
        <dbReference type="SAM" id="MobiDB-lite"/>
    </source>
</evidence>
<reference evidence="3 4" key="1">
    <citation type="submission" date="2017-03" db="EMBL/GenBank/DDBJ databases">
        <title>Genomes of endolithic fungi from Antarctica.</title>
        <authorList>
            <person name="Coleine C."/>
            <person name="Masonjones S."/>
            <person name="Stajich J.E."/>
        </authorList>
    </citation>
    <scope>NUCLEOTIDE SEQUENCE [LARGE SCALE GENOMIC DNA]</scope>
    <source>
        <strain evidence="3 4">CCFEE 6315</strain>
    </source>
</reference>
<feature type="compositionally biased region" description="Polar residues" evidence="1">
    <location>
        <begin position="175"/>
        <end position="189"/>
    </location>
</feature>
<feature type="compositionally biased region" description="Polar residues" evidence="1">
    <location>
        <begin position="244"/>
        <end position="257"/>
    </location>
</feature>
<dbReference type="EMBL" id="NAJL01000002">
    <property type="protein sequence ID" value="TKA33680.1"/>
    <property type="molecule type" value="Genomic_DNA"/>
</dbReference>
<feature type="compositionally biased region" description="Basic and acidic residues" evidence="1">
    <location>
        <begin position="231"/>
        <end position="243"/>
    </location>
</feature>
<feature type="region of interest" description="Disordered" evidence="1">
    <location>
        <begin position="150"/>
        <end position="275"/>
    </location>
</feature>
<dbReference type="GO" id="GO:0000463">
    <property type="term" value="P:maturation of LSU-rRNA from tricistronic rRNA transcript (SSU-rRNA, 5.8S rRNA, LSU-rRNA)"/>
    <property type="evidence" value="ECO:0007669"/>
    <property type="project" value="TreeGrafter"/>
</dbReference>
<dbReference type="InterPro" id="IPR057721">
    <property type="entry name" value="BCD1_alpha/beta"/>
</dbReference>
<comment type="caution">
    <text evidence="3">The sequence shown here is derived from an EMBL/GenBank/DDBJ whole genome shotgun (WGS) entry which is preliminary data.</text>
</comment>
<dbReference type="GO" id="GO:0005634">
    <property type="term" value="C:nucleus"/>
    <property type="evidence" value="ECO:0007669"/>
    <property type="project" value="TreeGrafter"/>
</dbReference>
<dbReference type="AlphaFoldDB" id="A0A4U0UDS8"/>
<dbReference type="Proteomes" id="UP000308549">
    <property type="component" value="Unassembled WGS sequence"/>
</dbReference>